<dbReference type="AlphaFoldDB" id="A0A9D4HM62"/>
<evidence type="ECO:0000313" key="1">
    <source>
        <dbReference type="EMBL" id="KAH3723610.1"/>
    </source>
</evidence>
<reference evidence="1" key="1">
    <citation type="journal article" date="2019" name="bioRxiv">
        <title>The Genome of the Zebra Mussel, Dreissena polymorpha: A Resource for Invasive Species Research.</title>
        <authorList>
            <person name="McCartney M.A."/>
            <person name="Auch B."/>
            <person name="Kono T."/>
            <person name="Mallez S."/>
            <person name="Zhang Y."/>
            <person name="Obille A."/>
            <person name="Becker A."/>
            <person name="Abrahante J.E."/>
            <person name="Garbe J."/>
            <person name="Badalamenti J.P."/>
            <person name="Herman A."/>
            <person name="Mangelson H."/>
            <person name="Liachko I."/>
            <person name="Sullivan S."/>
            <person name="Sone E.D."/>
            <person name="Koren S."/>
            <person name="Silverstein K.A.T."/>
            <person name="Beckman K.B."/>
            <person name="Gohl D.M."/>
        </authorList>
    </citation>
    <scope>NUCLEOTIDE SEQUENCE</scope>
    <source>
        <strain evidence="1">Duluth1</strain>
        <tissue evidence="1">Whole animal</tissue>
    </source>
</reference>
<sequence length="98" mass="11432">MDRCPLCFGTFQRPKPLLCLDTMFFTRLDVYVLRHARASGTSHTRCVTWNKWYRKGCVQIRRQPANQGGTDARARPGGRRWSRAERDEIELKAAKCFI</sequence>
<accession>A0A9D4HM62</accession>
<proteinExistence type="predicted"/>
<keyword evidence="2" id="KW-1185">Reference proteome</keyword>
<comment type="caution">
    <text evidence="1">The sequence shown here is derived from an EMBL/GenBank/DDBJ whole genome shotgun (WGS) entry which is preliminary data.</text>
</comment>
<evidence type="ECO:0000313" key="2">
    <source>
        <dbReference type="Proteomes" id="UP000828390"/>
    </source>
</evidence>
<gene>
    <name evidence="1" type="ORF">DPMN_049402</name>
</gene>
<name>A0A9D4HM62_DREPO</name>
<protein>
    <submittedName>
        <fullName evidence="1">Uncharacterized protein</fullName>
    </submittedName>
</protein>
<dbReference type="Proteomes" id="UP000828390">
    <property type="component" value="Unassembled WGS sequence"/>
</dbReference>
<dbReference type="EMBL" id="JAIWYP010000012">
    <property type="protein sequence ID" value="KAH3723610.1"/>
    <property type="molecule type" value="Genomic_DNA"/>
</dbReference>
<reference evidence="1" key="2">
    <citation type="submission" date="2020-11" db="EMBL/GenBank/DDBJ databases">
        <authorList>
            <person name="McCartney M.A."/>
            <person name="Auch B."/>
            <person name="Kono T."/>
            <person name="Mallez S."/>
            <person name="Becker A."/>
            <person name="Gohl D.M."/>
            <person name="Silverstein K.A.T."/>
            <person name="Koren S."/>
            <person name="Bechman K.B."/>
            <person name="Herman A."/>
            <person name="Abrahante J.E."/>
            <person name="Garbe J."/>
        </authorList>
    </citation>
    <scope>NUCLEOTIDE SEQUENCE</scope>
    <source>
        <strain evidence="1">Duluth1</strain>
        <tissue evidence="1">Whole animal</tissue>
    </source>
</reference>
<organism evidence="1 2">
    <name type="scientific">Dreissena polymorpha</name>
    <name type="common">Zebra mussel</name>
    <name type="synonym">Mytilus polymorpha</name>
    <dbReference type="NCBI Taxonomy" id="45954"/>
    <lineage>
        <taxon>Eukaryota</taxon>
        <taxon>Metazoa</taxon>
        <taxon>Spiralia</taxon>
        <taxon>Lophotrochozoa</taxon>
        <taxon>Mollusca</taxon>
        <taxon>Bivalvia</taxon>
        <taxon>Autobranchia</taxon>
        <taxon>Heteroconchia</taxon>
        <taxon>Euheterodonta</taxon>
        <taxon>Imparidentia</taxon>
        <taxon>Neoheterodontei</taxon>
        <taxon>Myida</taxon>
        <taxon>Dreissenoidea</taxon>
        <taxon>Dreissenidae</taxon>
        <taxon>Dreissena</taxon>
    </lineage>
</organism>